<reference evidence="4" key="1">
    <citation type="journal article" date="2019" name="Int. J. Syst. Evol. Microbiol.">
        <title>The Global Catalogue of Microorganisms (GCM) 10K type strain sequencing project: providing services to taxonomists for standard genome sequencing and annotation.</title>
        <authorList>
            <consortium name="The Broad Institute Genomics Platform"/>
            <consortium name="The Broad Institute Genome Sequencing Center for Infectious Disease"/>
            <person name="Wu L."/>
            <person name="Ma J."/>
        </authorList>
    </citation>
    <scope>NUCLEOTIDE SEQUENCE [LARGE SCALE GENOMIC DNA]</scope>
    <source>
        <strain evidence="4">NBRC 111756</strain>
    </source>
</reference>
<dbReference type="PROSITE" id="PS51208">
    <property type="entry name" value="AUTOTRANSPORTER"/>
    <property type="match status" value="1"/>
</dbReference>
<gene>
    <name evidence="3" type="ORF">ACFQDL_24765</name>
</gene>
<feature type="region of interest" description="Disordered" evidence="1">
    <location>
        <begin position="60"/>
        <end position="80"/>
    </location>
</feature>
<dbReference type="InterPro" id="IPR005546">
    <property type="entry name" value="Autotransporte_beta"/>
</dbReference>
<evidence type="ECO:0000313" key="4">
    <source>
        <dbReference type="Proteomes" id="UP001596422"/>
    </source>
</evidence>
<feature type="compositionally biased region" description="Acidic residues" evidence="1">
    <location>
        <begin position="65"/>
        <end position="75"/>
    </location>
</feature>
<name>A0ABW2A6B7_9GAMM</name>
<dbReference type="Gene3D" id="2.40.128.130">
    <property type="entry name" value="Autotransporter beta-domain"/>
    <property type="match status" value="1"/>
</dbReference>
<dbReference type="InterPro" id="IPR036709">
    <property type="entry name" value="Autotransporte_beta_dom_sf"/>
</dbReference>
<dbReference type="Pfam" id="PF03797">
    <property type="entry name" value="Autotransporter"/>
    <property type="match status" value="1"/>
</dbReference>
<evidence type="ECO:0000313" key="3">
    <source>
        <dbReference type="EMBL" id="MFC6672940.1"/>
    </source>
</evidence>
<evidence type="ECO:0000259" key="2">
    <source>
        <dbReference type="PROSITE" id="PS51208"/>
    </source>
</evidence>
<evidence type="ECO:0000256" key="1">
    <source>
        <dbReference type="SAM" id="MobiDB-lite"/>
    </source>
</evidence>
<dbReference type="SMART" id="SM00869">
    <property type="entry name" value="Autotransporter"/>
    <property type="match status" value="1"/>
</dbReference>
<dbReference type="SUPFAM" id="SSF103515">
    <property type="entry name" value="Autotransporter"/>
    <property type="match status" value="1"/>
</dbReference>
<dbReference type="Proteomes" id="UP001596422">
    <property type="component" value="Unassembled WGS sequence"/>
</dbReference>
<accession>A0ABW2A6B7</accession>
<organism evidence="3 4">
    <name type="scientific">Marinobacterium aestuariivivens</name>
    <dbReference type="NCBI Taxonomy" id="1698799"/>
    <lineage>
        <taxon>Bacteria</taxon>
        <taxon>Pseudomonadati</taxon>
        <taxon>Pseudomonadota</taxon>
        <taxon>Gammaproteobacteria</taxon>
        <taxon>Oceanospirillales</taxon>
        <taxon>Oceanospirillaceae</taxon>
        <taxon>Marinobacterium</taxon>
    </lineage>
</organism>
<sequence length="379" mass="40876">MNICEGADPESDLASQCELILEAGPGSGNRRSAAATGNNMGIQGAQSRISLTGARLQATNIESRLDEEDDEDEENGGGASAEMNFGRLSLFVTANYTDTERDDSDFETGYDEDLYGATFGADYRYSDQVTAGVAIGYSDSEADFDNSAGSLDTDNISLIAYGNFRPRENLYIDAYLGYAWLDYDSTRNINYELFVDDGVNPPVSLGTVSEVATGDTDGDQWFGGINLGYDRVSGPWTLSPQASLDFIETDIDSWSESGGGGLAQSYDDQSISSLTTSLGAQVSYALSRSWGVLLPQASIFYVHEFDDDSRTITSSFAEDTGNTALNYQTDEPDRNYFTAGIGATAVLANGIMPFVDYQALLGHDFLDEQVITIGVRVEL</sequence>
<keyword evidence="4" id="KW-1185">Reference proteome</keyword>
<dbReference type="RefSeq" id="WP_379911345.1">
    <property type="nucleotide sequence ID" value="NZ_JBHSWE010000001.1"/>
</dbReference>
<proteinExistence type="predicted"/>
<protein>
    <submittedName>
        <fullName evidence="3">Autotransporter outer membrane beta-barrel domain-containing protein</fullName>
    </submittedName>
</protein>
<comment type="caution">
    <text evidence="3">The sequence shown here is derived from an EMBL/GenBank/DDBJ whole genome shotgun (WGS) entry which is preliminary data.</text>
</comment>
<feature type="domain" description="Autotransporter" evidence="2">
    <location>
        <begin position="83"/>
        <end position="379"/>
    </location>
</feature>
<dbReference type="EMBL" id="JBHSWE010000001">
    <property type="protein sequence ID" value="MFC6672940.1"/>
    <property type="molecule type" value="Genomic_DNA"/>
</dbReference>